<dbReference type="AlphaFoldDB" id="A0A512P8S2"/>
<keyword evidence="1" id="KW-0472">Membrane</keyword>
<feature type="transmembrane region" description="Helical" evidence="1">
    <location>
        <begin position="190"/>
        <end position="211"/>
    </location>
</feature>
<organism evidence="2 3">
    <name type="scientific">Cellulomonas soli</name>
    <dbReference type="NCBI Taxonomy" id="931535"/>
    <lineage>
        <taxon>Bacteria</taxon>
        <taxon>Bacillati</taxon>
        <taxon>Actinomycetota</taxon>
        <taxon>Actinomycetes</taxon>
        <taxon>Micrococcales</taxon>
        <taxon>Cellulomonadaceae</taxon>
        <taxon>Cellulomonas</taxon>
    </lineage>
</organism>
<evidence type="ECO:0000313" key="3">
    <source>
        <dbReference type="Proteomes" id="UP000321798"/>
    </source>
</evidence>
<accession>A0A512P8S2</accession>
<dbReference type="EMBL" id="BKAL01000001">
    <property type="protein sequence ID" value="GEP67589.1"/>
    <property type="molecule type" value="Genomic_DNA"/>
</dbReference>
<keyword evidence="3" id="KW-1185">Reference proteome</keyword>
<keyword evidence="1" id="KW-0812">Transmembrane</keyword>
<evidence type="ECO:0000256" key="1">
    <source>
        <dbReference type="SAM" id="Phobius"/>
    </source>
</evidence>
<evidence type="ECO:0000313" key="2">
    <source>
        <dbReference type="EMBL" id="GEP67589.1"/>
    </source>
</evidence>
<proteinExistence type="predicted"/>
<name>A0A512P8S2_9CELL</name>
<reference evidence="2 3" key="1">
    <citation type="submission" date="2019-07" db="EMBL/GenBank/DDBJ databases">
        <title>Whole genome shotgun sequence of Cellulomonas soli NBRC 109434.</title>
        <authorList>
            <person name="Hosoyama A."/>
            <person name="Uohara A."/>
            <person name="Ohji S."/>
            <person name="Ichikawa N."/>
        </authorList>
    </citation>
    <scope>NUCLEOTIDE SEQUENCE [LARGE SCALE GENOMIC DNA]</scope>
    <source>
        <strain evidence="2 3">NBRC 109434</strain>
    </source>
</reference>
<comment type="caution">
    <text evidence="2">The sequence shown here is derived from an EMBL/GenBank/DDBJ whole genome shotgun (WGS) entry which is preliminary data.</text>
</comment>
<gene>
    <name evidence="2" type="ORF">CSO01_03040</name>
</gene>
<feature type="transmembrane region" description="Helical" evidence="1">
    <location>
        <begin position="40"/>
        <end position="58"/>
    </location>
</feature>
<protein>
    <submittedName>
        <fullName evidence="2">Uncharacterized protein</fullName>
    </submittedName>
</protein>
<sequence length="405" mass="42227">MLWSVIRLLLAASVGALGASVALALLGFDQVPTETAVAVTGSATALFFALVVMVGALAPSAQTSRVLRDLDAADREDRIALAQVLFIRETGTEINDRPLCELRLLVAPRDRDPYTTAARTVVGVLEAARLLPGSVQVVVRANAARPEVVLVPDPPEPWALQARSDTRVRSMTSAPEWVEPPPRGRTRAGLVRIPAVLFVVAALLGAGARAWPERVQLQAWAAGEPRAELVGERASDEYLTVFEPGAARTVADDLVAAAGVSQLTSLSFYGTYAAADALTSPGATTTDSFWWSDGVAERRGPTLIQPTAEGLPAALFDVSTLDLTPVQLLVDQTPALTGIDLAAADVMVLVRRATNAAVTTPTEFAVSVDGDYHDAWITADATGAVVAMEGGAPGSPAALAAQANG</sequence>
<dbReference type="Proteomes" id="UP000321798">
    <property type="component" value="Unassembled WGS sequence"/>
</dbReference>
<keyword evidence="1" id="KW-1133">Transmembrane helix</keyword>